<dbReference type="Proteomes" id="UP000276770">
    <property type="component" value="Unassembled WGS sequence"/>
</dbReference>
<evidence type="ECO:0000256" key="2">
    <source>
        <dbReference type="ARBA" id="ARBA00022801"/>
    </source>
</evidence>
<dbReference type="Pfam" id="PF00270">
    <property type="entry name" value="DEAD"/>
    <property type="match status" value="1"/>
</dbReference>
<dbReference type="GO" id="GO:0009378">
    <property type="term" value="F:four-way junction helicase activity"/>
    <property type="evidence" value="ECO:0007669"/>
    <property type="project" value="TreeGrafter"/>
</dbReference>
<dbReference type="SMART" id="SM00487">
    <property type="entry name" value="DEXDc"/>
    <property type="match status" value="1"/>
</dbReference>
<reference evidence="8 9" key="1">
    <citation type="submission" date="2018-10" db="EMBL/GenBank/DDBJ databases">
        <title>Falsibacillus sp. genome draft.</title>
        <authorList>
            <person name="Shi S."/>
        </authorList>
    </citation>
    <scope>NUCLEOTIDE SEQUENCE [LARGE SCALE GENOMIC DNA]</scope>
    <source>
        <strain evidence="8 9">GY 10110</strain>
    </source>
</reference>
<comment type="caution">
    <text evidence="8">The sequence shown here is derived from an EMBL/GenBank/DDBJ whole genome shotgun (WGS) entry which is preliminary data.</text>
</comment>
<keyword evidence="4" id="KW-0067">ATP-binding</keyword>
<dbReference type="InterPro" id="IPR011545">
    <property type="entry name" value="DEAD/DEAH_box_helicase_dom"/>
</dbReference>
<keyword evidence="5" id="KW-0238">DNA-binding</keyword>
<name>A0A3L7JZE4_9BACI</name>
<dbReference type="PROSITE" id="PS51192">
    <property type="entry name" value="HELICASE_ATP_BIND_1"/>
    <property type="match status" value="1"/>
</dbReference>
<gene>
    <name evidence="8" type="ORF">D9X91_11200</name>
</gene>
<dbReference type="CDD" id="cd17920">
    <property type="entry name" value="DEXHc_RecQ"/>
    <property type="match status" value="1"/>
</dbReference>
<dbReference type="SUPFAM" id="SSF52540">
    <property type="entry name" value="P-loop containing nucleoside triphosphate hydrolases"/>
    <property type="match status" value="1"/>
</dbReference>
<dbReference type="FunFam" id="3.40.50.300:FF:001363">
    <property type="entry name" value="ATP-dependent DNA helicase RecQ"/>
    <property type="match status" value="1"/>
</dbReference>
<dbReference type="GO" id="GO:0043590">
    <property type="term" value="C:bacterial nucleoid"/>
    <property type="evidence" value="ECO:0007669"/>
    <property type="project" value="TreeGrafter"/>
</dbReference>
<dbReference type="PROSITE" id="PS51194">
    <property type="entry name" value="HELICASE_CTER"/>
    <property type="match status" value="1"/>
</dbReference>
<dbReference type="SMART" id="SM00490">
    <property type="entry name" value="HELICc"/>
    <property type="match status" value="1"/>
</dbReference>
<dbReference type="OrthoDB" id="9763310at2"/>
<evidence type="ECO:0000259" key="7">
    <source>
        <dbReference type="PROSITE" id="PS51194"/>
    </source>
</evidence>
<evidence type="ECO:0000256" key="4">
    <source>
        <dbReference type="ARBA" id="ARBA00022840"/>
    </source>
</evidence>
<evidence type="ECO:0000256" key="1">
    <source>
        <dbReference type="ARBA" id="ARBA00022741"/>
    </source>
</evidence>
<evidence type="ECO:0000313" key="9">
    <source>
        <dbReference type="Proteomes" id="UP000276770"/>
    </source>
</evidence>
<keyword evidence="9" id="KW-1185">Reference proteome</keyword>
<dbReference type="RefSeq" id="WP_121680717.1">
    <property type="nucleotide sequence ID" value="NZ_RCVZ01000007.1"/>
</dbReference>
<dbReference type="PANTHER" id="PTHR13710">
    <property type="entry name" value="DNA HELICASE RECQ FAMILY MEMBER"/>
    <property type="match status" value="1"/>
</dbReference>
<dbReference type="Gene3D" id="3.40.50.300">
    <property type="entry name" value="P-loop containing nucleotide triphosphate hydrolases"/>
    <property type="match status" value="2"/>
</dbReference>
<dbReference type="PROSITE" id="PS00690">
    <property type="entry name" value="DEAH_ATP_HELICASE"/>
    <property type="match status" value="1"/>
</dbReference>
<dbReference type="InterPro" id="IPR027417">
    <property type="entry name" value="P-loop_NTPase"/>
</dbReference>
<proteinExistence type="predicted"/>
<dbReference type="InterPro" id="IPR004589">
    <property type="entry name" value="DNA_helicase_ATP-dep_RecQ"/>
</dbReference>
<dbReference type="EMBL" id="RCVZ01000007">
    <property type="protein sequence ID" value="RLQ95061.1"/>
    <property type="molecule type" value="Genomic_DNA"/>
</dbReference>
<dbReference type="GO" id="GO:0006310">
    <property type="term" value="P:DNA recombination"/>
    <property type="evidence" value="ECO:0007669"/>
    <property type="project" value="InterPro"/>
</dbReference>
<feature type="domain" description="Helicase ATP-binding" evidence="6">
    <location>
        <begin position="24"/>
        <end position="191"/>
    </location>
</feature>
<dbReference type="InterPro" id="IPR001650">
    <property type="entry name" value="Helicase_C-like"/>
</dbReference>
<dbReference type="GO" id="GO:0030894">
    <property type="term" value="C:replisome"/>
    <property type="evidence" value="ECO:0007669"/>
    <property type="project" value="TreeGrafter"/>
</dbReference>
<dbReference type="PANTHER" id="PTHR13710:SF84">
    <property type="entry name" value="ATP-DEPENDENT DNA HELICASE RECS-RELATED"/>
    <property type="match status" value="1"/>
</dbReference>
<dbReference type="GO" id="GO:0003677">
    <property type="term" value="F:DNA binding"/>
    <property type="evidence" value="ECO:0007669"/>
    <property type="project" value="UniProtKB-KW"/>
</dbReference>
<keyword evidence="3 8" id="KW-0347">Helicase</keyword>
<dbReference type="NCBIfam" id="TIGR00614">
    <property type="entry name" value="recQ_fam"/>
    <property type="match status" value="1"/>
</dbReference>
<dbReference type="GO" id="GO:0006281">
    <property type="term" value="P:DNA repair"/>
    <property type="evidence" value="ECO:0007669"/>
    <property type="project" value="TreeGrafter"/>
</dbReference>
<evidence type="ECO:0000256" key="3">
    <source>
        <dbReference type="ARBA" id="ARBA00022806"/>
    </source>
</evidence>
<dbReference type="AlphaFoldDB" id="A0A3L7JZE4"/>
<dbReference type="Pfam" id="PF00271">
    <property type="entry name" value="Helicase_C"/>
    <property type="match status" value="1"/>
</dbReference>
<evidence type="ECO:0000313" key="8">
    <source>
        <dbReference type="EMBL" id="RLQ95061.1"/>
    </source>
</evidence>
<evidence type="ECO:0000259" key="6">
    <source>
        <dbReference type="PROSITE" id="PS51192"/>
    </source>
</evidence>
<dbReference type="InterPro" id="IPR014001">
    <property type="entry name" value="Helicase_ATP-bd"/>
</dbReference>
<keyword evidence="2" id="KW-0378">Hydrolase</keyword>
<protein>
    <submittedName>
        <fullName evidence="8">ATP-dependent DNA helicase RecQ</fullName>
    </submittedName>
</protein>
<keyword evidence="1" id="KW-0547">Nucleotide-binding</keyword>
<evidence type="ECO:0000256" key="5">
    <source>
        <dbReference type="ARBA" id="ARBA00023125"/>
    </source>
</evidence>
<dbReference type="GO" id="GO:0005524">
    <property type="term" value="F:ATP binding"/>
    <property type="evidence" value="ECO:0007669"/>
    <property type="project" value="UniProtKB-KW"/>
</dbReference>
<accession>A0A3L7JZE4</accession>
<dbReference type="GO" id="GO:0005737">
    <property type="term" value="C:cytoplasm"/>
    <property type="evidence" value="ECO:0007669"/>
    <property type="project" value="TreeGrafter"/>
</dbReference>
<dbReference type="InterPro" id="IPR002464">
    <property type="entry name" value="DNA/RNA_helicase_DEAH_CS"/>
</dbReference>
<sequence>MILEQVLHKYFGYSSFRTGQKEIIQTVLAGKDTIAMLPTGTGKSLCYQLPGYLLKGSVLIISPLLSLMQDQVEQLKANGEKRVVGLNSFLTFDEKKHVLSTLKKYKFIYASPERLANPALMNKLKNMDISLFVIDEAHCISQWGHDFRPDYSGLGKVRMELGCPATMALTATATESVRKDIASSLKLKDAEEWIFSVDRKNIGIYVKELQSHQEKFDELLYLVKNLQGDGIIYFSSKKMAEEVSDWLGSCGIRNVAAYHGGMDQEQRILIQQQFLYGQLNIICATSAFGMGINKDNIRYVIHFHMPSRLESYIQEIGRAGRDGNPSAAIYLSAPHDEQLPMHLIDNEMPSESQIEGYSSMMNKAESENEIRQVLDLTETQARFLNHFFKSHSGQNEDIDLVEAAKGFCAERCRDKYEQLSIIQNWVSSKNCRREGILHFFNEELGQKPLLCCDRCGLDLSSYFHTEKNGIEEDSEMEWDLILRNILLGDVVEK</sequence>
<dbReference type="GO" id="GO:0016787">
    <property type="term" value="F:hydrolase activity"/>
    <property type="evidence" value="ECO:0007669"/>
    <property type="project" value="UniProtKB-KW"/>
</dbReference>
<feature type="domain" description="Helicase C-terminal" evidence="7">
    <location>
        <begin position="215"/>
        <end position="365"/>
    </location>
</feature>
<organism evidence="8 9">
    <name type="scientific">Falsibacillus albus</name>
    <dbReference type="NCBI Taxonomy" id="2478915"/>
    <lineage>
        <taxon>Bacteria</taxon>
        <taxon>Bacillati</taxon>
        <taxon>Bacillota</taxon>
        <taxon>Bacilli</taxon>
        <taxon>Bacillales</taxon>
        <taxon>Bacillaceae</taxon>
        <taxon>Falsibacillus</taxon>
    </lineage>
</organism>
<dbReference type="GO" id="GO:0043138">
    <property type="term" value="F:3'-5' DNA helicase activity"/>
    <property type="evidence" value="ECO:0007669"/>
    <property type="project" value="TreeGrafter"/>
</dbReference>